<protein>
    <submittedName>
        <fullName evidence="1">Uncharacterized protein</fullName>
    </submittedName>
</protein>
<sequence>MIEYERGAGFLGCHVEDNKEKNKRHRVMYGCKRLNLELKTWLTEVGEYGTWIVFPGTSEWP</sequence>
<evidence type="ECO:0000313" key="2">
    <source>
        <dbReference type="Proteomes" id="UP000596276"/>
    </source>
</evidence>
<dbReference type="Proteomes" id="UP000596276">
    <property type="component" value="Chromosome 6"/>
</dbReference>
<evidence type="ECO:0000313" key="1">
    <source>
        <dbReference type="EMBL" id="QRD94801.1"/>
    </source>
</evidence>
<name>A0A7U2N3C6_ASPFN</name>
<dbReference type="VEuPathDB" id="FungiDB:F9C07_11492"/>
<organism evidence="1 2">
    <name type="scientific">Aspergillus flavus (strain ATCC 200026 / FGSC A1120 / IAM 13836 / NRRL 3357 / JCM 12722 / SRRC 167)</name>
    <dbReference type="NCBI Taxonomy" id="332952"/>
    <lineage>
        <taxon>Eukaryota</taxon>
        <taxon>Fungi</taxon>
        <taxon>Dikarya</taxon>
        <taxon>Ascomycota</taxon>
        <taxon>Pezizomycotina</taxon>
        <taxon>Eurotiomycetes</taxon>
        <taxon>Eurotiomycetidae</taxon>
        <taxon>Eurotiales</taxon>
        <taxon>Aspergillaceae</taxon>
        <taxon>Aspergillus</taxon>
        <taxon>Aspergillus subgen. Circumdati</taxon>
    </lineage>
</organism>
<keyword evidence="2" id="KW-1185">Reference proteome</keyword>
<accession>A0A7U2N3C6</accession>
<reference evidence="2" key="1">
    <citation type="journal article" date="2021" name="G3 (Bethesda)">
        <title>Chromosome assembled and annotated genome sequence of Aspergillus flavus NRRL 3357.</title>
        <authorList>
            <person name="Skerker J.M."/>
            <person name="Pianalto K.M."/>
            <person name="Mondo S.J."/>
            <person name="Yang K."/>
            <person name="Arkin A.P."/>
            <person name="Keller N.P."/>
            <person name="Grigoriev I.V."/>
            <person name="Louise Glass N.L."/>
        </authorList>
    </citation>
    <scope>NUCLEOTIDE SEQUENCE [LARGE SCALE GENOMIC DNA]</scope>
    <source>
        <strain evidence="2">ATCC 200026 / FGSC A1120 / IAM 13836 / NRRL 3357 / JCM 12722 / SRRC 167</strain>
    </source>
</reference>
<dbReference type="AlphaFoldDB" id="A0A7U2N3C6"/>
<gene>
    <name evidence="1" type="ORF">F9C07_11492</name>
</gene>
<dbReference type="EMBL" id="CP044623">
    <property type="protein sequence ID" value="QRD94801.1"/>
    <property type="molecule type" value="Genomic_DNA"/>
</dbReference>
<proteinExistence type="predicted"/>